<name>A0A2N3PUC4_9PROT</name>
<dbReference type="GO" id="GO:0008270">
    <property type="term" value="F:zinc ion binding"/>
    <property type="evidence" value="ECO:0007669"/>
    <property type="project" value="UniProtKB-UniRule"/>
</dbReference>
<keyword evidence="5 9" id="KW-0862">Zinc</keyword>
<dbReference type="Pfam" id="PF00484">
    <property type="entry name" value="Pro_CA"/>
    <property type="match status" value="1"/>
</dbReference>
<keyword evidence="6 10" id="KW-0456">Lyase</keyword>
<gene>
    <name evidence="11" type="ORF">CWS72_13620</name>
</gene>
<feature type="binding site" evidence="9">
    <location>
        <position position="103"/>
    </location>
    <ligand>
        <name>Zn(2+)</name>
        <dbReference type="ChEBI" id="CHEBI:29105"/>
    </ligand>
</feature>
<dbReference type="GO" id="GO:0004089">
    <property type="term" value="F:carbonate dehydratase activity"/>
    <property type="evidence" value="ECO:0007669"/>
    <property type="project" value="UniProtKB-UniRule"/>
</dbReference>
<dbReference type="Proteomes" id="UP000233293">
    <property type="component" value="Unassembled WGS sequence"/>
</dbReference>
<evidence type="ECO:0000256" key="4">
    <source>
        <dbReference type="ARBA" id="ARBA00022723"/>
    </source>
</evidence>
<protein>
    <recommendedName>
        <fullName evidence="3 10">Carbonic anhydrase</fullName>
        <ecNumber evidence="2 10">4.2.1.1</ecNumber>
    </recommendedName>
    <alternativeName>
        <fullName evidence="7 10">Carbonate dehydratase</fullName>
    </alternativeName>
</protein>
<dbReference type="CDD" id="cd00884">
    <property type="entry name" value="beta_CA_cladeB"/>
    <property type="match status" value="1"/>
</dbReference>
<evidence type="ECO:0000256" key="6">
    <source>
        <dbReference type="ARBA" id="ARBA00023239"/>
    </source>
</evidence>
<comment type="cofactor">
    <cofactor evidence="9">
        <name>Zn(2+)</name>
        <dbReference type="ChEBI" id="CHEBI:29105"/>
    </cofactor>
    <text evidence="9">Binds 1 zinc ion per subunit.</text>
</comment>
<evidence type="ECO:0000256" key="10">
    <source>
        <dbReference type="RuleBase" id="RU003956"/>
    </source>
</evidence>
<evidence type="ECO:0000313" key="12">
    <source>
        <dbReference type="Proteomes" id="UP000233293"/>
    </source>
</evidence>
<proteinExistence type="inferred from homology"/>
<sequence>MRRLIEGYRLFHQTYYQQNREMFDQLALGQSPKAMVISCCDSRVDPGLIFNAAPGEIFSLRNVANLVPPFSPDGANHGTSAAIEFAVCSLKVEHIIVLGHAHCGGVSALLGAHEGDFIGPWMRVAEPARDAALAQVGDGDPELLHRICELETVKISLANLAEFPWVRERVAAGKLFLHGWYFDIEKGELLTTDNEAGTFERVV</sequence>
<comment type="function">
    <text evidence="10">Reversible hydration of carbon dioxide.</text>
</comment>
<keyword evidence="12" id="KW-1185">Reference proteome</keyword>
<dbReference type="EC" id="4.2.1.1" evidence="2 10"/>
<organism evidence="11 12">
    <name type="scientific">Telmatospirillum siberiense</name>
    <dbReference type="NCBI Taxonomy" id="382514"/>
    <lineage>
        <taxon>Bacteria</taxon>
        <taxon>Pseudomonadati</taxon>
        <taxon>Pseudomonadota</taxon>
        <taxon>Alphaproteobacteria</taxon>
        <taxon>Rhodospirillales</taxon>
        <taxon>Rhodospirillaceae</taxon>
        <taxon>Telmatospirillum</taxon>
    </lineage>
</organism>
<evidence type="ECO:0000313" key="11">
    <source>
        <dbReference type="EMBL" id="PKU24001.1"/>
    </source>
</evidence>
<evidence type="ECO:0000256" key="2">
    <source>
        <dbReference type="ARBA" id="ARBA00012925"/>
    </source>
</evidence>
<dbReference type="SMART" id="SM00947">
    <property type="entry name" value="Pro_CA"/>
    <property type="match status" value="1"/>
</dbReference>
<dbReference type="EMBL" id="PIUM01000015">
    <property type="protein sequence ID" value="PKU24001.1"/>
    <property type="molecule type" value="Genomic_DNA"/>
</dbReference>
<evidence type="ECO:0000256" key="9">
    <source>
        <dbReference type="PIRSR" id="PIRSR601765-1"/>
    </source>
</evidence>
<feature type="binding site" evidence="9">
    <location>
        <position position="41"/>
    </location>
    <ligand>
        <name>Zn(2+)</name>
        <dbReference type="ChEBI" id="CHEBI:29105"/>
    </ligand>
</feature>
<dbReference type="PROSITE" id="PS00705">
    <property type="entry name" value="PROK_CO2_ANHYDRASE_2"/>
    <property type="match status" value="1"/>
</dbReference>
<comment type="caution">
    <text evidence="11">The sequence shown here is derived from an EMBL/GenBank/DDBJ whole genome shotgun (WGS) entry which is preliminary data.</text>
</comment>
<evidence type="ECO:0000256" key="8">
    <source>
        <dbReference type="ARBA" id="ARBA00048348"/>
    </source>
</evidence>
<dbReference type="AlphaFoldDB" id="A0A2N3PUC4"/>
<evidence type="ECO:0000256" key="1">
    <source>
        <dbReference type="ARBA" id="ARBA00006217"/>
    </source>
</evidence>
<dbReference type="InterPro" id="IPR036874">
    <property type="entry name" value="Carbonic_anhydrase_sf"/>
</dbReference>
<evidence type="ECO:0000256" key="5">
    <source>
        <dbReference type="ARBA" id="ARBA00022833"/>
    </source>
</evidence>
<dbReference type="InterPro" id="IPR015892">
    <property type="entry name" value="Carbonic_anhydrase_CS"/>
</dbReference>
<dbReference type="PANTHER" id="PTHR11002">
    <property type="entry name" value="CARBONIC ANHYDRASE"/>
    <property type="match status" value="1"/>
</dbReference>
<dbReference type="GO" id="GO:0015976">
    <property type="term" value="P:carbon utilization"/>
    <property type="evidence" value="ECO:0007669"/>
    <property type="project" value="InterPro"/>
</dbReference>
<dbReference type="InterPro" id="IPR045066">
    <property type="entry name" value="Beta_CA_cladeB"/>
</dbReference>
<comment type="similarity">
    <text evidence="1 10">Belongs to the beta-class carbonic anhydrase family.</text>
</comment>
<reference evidence="12" key="1">
    <citation type="submission" date="2017-12" db="EMBL/GenBank/DDBJ databases">
        <title>Draft genome sequence of Telmatospirillum siberiense 26-4b1T, an acidotolerant peatland alphaproteobacterium potentially involved in sulfur cycling.</title>
        <authorList>
            <person name="Hausmann B."/>
            <person name="Pjevac P."/>
            <person name="Schreck K."/>
            <person name="Herbold C.W."/>
            <person name="Daims H."/>
            <person name="Wagner M."/>
            <person name="Pester M."/>
            <person name="Loy A."/>
        </authorList>
    </citation>
    <scope>NUCLEOTIDE SEQUENCE [LARGE SCALE GENOMIC DNA]</scope>
    <source>
        <strain evidence="12">26-4b1</strain>
    </source>
</reference>
<evidence type="ECO:0000256" key="7">
    <source>
        <dbReference type="ARBA" id="ARBA00031969"/>
    </source>
</evidence>
<dbReference type="Gene3D" id="3.40.1050.10">
    <property type="entry name" value="Carbonic anhydrase"/>
    <property type="match status" value="1"/>
</dbReference>
<comment type="catalytic activity">
    <reaction evidence="8 10">
        <text>hydrogencarbonate + H(+) = CO2 + H2O</text>
        <dbReference type="Rhea" id="RHEA:10748"/>
        <dbReference type="ChEBI" id="CHEBI:15377"/>
        <dbReference type="ChEBI" id="CHEBI:15378"/>
        <dbReference type="ChEBI" id="CHEBI:16526"/>
        <dbReference type="ChEBI" id="CHEBI:17544"/>
        <dbReference type="EC" id="4.2.1.1"/>
    </reaction>
</comment>
<dbReference type="RefSeq" id="WP_101251262.1">
    <property type="nucleotide sequence ID" value="NZ_PIUM01000015.1"/>
</dbReference>
<evidence type="ECO:0000256" key="3">
    <source>
        <dbReference type="ARBA" id="ARBA00014628"/>
    </source>
</evidence>
<dbReference type="InterPro" id="IPR001765">
    <property type="entry name" value="Carbonic_anhydrase"/>
</dbReference>
<feature type="binding site" evidence="9">
    <location>
        <position position="39"/>
    </location>
    <ligand>
        <name>Zn(2+)</name>
        <dbReference type="ChEBI" id="CHEBI:29105"/>
    </ligand>
</feature>
<dbReference type="PANTHER" id="PTHR11002:SF76">
    <property type="entry name" value="CARBONIC ANHYDRASE"/>
    <property type="match status" value="1"/>
</dbReference>
<dbReference type="OrthoDB" id="9797527at2"/>
<accession>A0A2N3PUC4</accession>
<keyword evidence="4 9" id="KW-0479">Metal-binding</keyword>
<dbReference type="SUPFAM" id="SSF53056">
    <property type="entry name" value="beta-carbonic anhydrase, cab"/>
    <property type="match status" value="1"/>
</dbReference>
<feature type="binding site" evidence="9">
    <location>
        <position position="100"/>
    </location>
    <ligand>
        <name>Zn(2+)</name>
        <dbReference type="ChEBI" id="CHEBI:29105"/>
    </ligand>
</feature>
<dbReference type="FunFam" id="3.40.1050.10:FF:000003">
    <property type="entry name" value="Carbonic anhydrase"/>
    <property type="match status" value="1"/>
</dbReference>